<sequence length="136" mass="15794">MISTARAVLRVEQHINYNIVVNGFHQSCVQYLNQRWRQKRGLTANPNTFGLLTNLPDYKFKDGRPTPLGIRQKARLDKQRGYAARIIKLVGEVDYAVERHARLQKEKEQKTQQILDNKLKPKGDLLLQKQADTIEK</sequence>
<dbReference type="AlphaFoldDB" id="A0A6J1R1G1"/>
<evidence type="ECO:0000313" key="9">
    <source>
        <dbReference type="Proteomes" id="UP000504618"/>
    </source>
</evidence>
<keyword evidence="4 10" id="KW-0689">Ribosomal protein</keyword>
<gene>
    <name evidence="10" type="primary">LOC112465223</name>
</gene>
<reference evidence="10" key="1">
    <citation type="submission" date="2025-08" db="UniProtKB">
        <authorList>
            <consortium name="RefSeq"/>
        </authorList>
    </citation>
    <scope>IDENTIFICATION</scope>
    <source>
        <tissue evidence="10">Whole body</tissue>
    </source>
</reference>
<dbReference type="PANTHER" id="PTHR34090:SF1">
    <property type="entry name" value="LARGE RIBOSOMAL SUBUNIT PROTEIN ML52"/>
    <property type="match status" value="1"/>
</dbReference>
<keyword evidence="6" id="KW-0687">Ribonucleoprotein</keyword>
<accession>A0A6J1R1G1</accession>
<evidence type="ECO:0000256" key="2">
    <source>
        <dbReference type="ARBA" id="ARBA00007232"/>
    </source>
</evidence>
<evidence type="ECO:0000256" key="8">
    <source>
        <dbReference type="ARBA" id="ARBA00035425"/>
    </source>
</evidence>
<keyword evidence="5" id="KW-0496">Mitochondrion</keyword>
<evidence type="ECO:0000256" key="3">
    <source>
        <dbReference type="ARBA" id="ARBA00022946"/>
    </source>
</evidence>
<keyword evidence="9" id="KW-1185">Reference proteome</keyword>
<dbReference type="Proteomes" id="UP000504618">
    <property type="component" value="Unplaced"/>
</dbReference>
<keyword evidence="3" id="KW-0809">Transit peptide</keyword>
<dbReference type="PANTHER" id="PTHR34090">
    <property type="entry name" value="39S RIBOSOMAL PROTEIN L52, MITOCHONDRIAL"/>
    <property type="match status" value="1"/>
</dbReference>
<dbReference type="GO" id="GO:0032543">
    <property type="term" value="P:mitochondrial translation"/>
    <property type="evidence" value="ECO:0007669"/>
    <property type="project" value="InterPro"/>
</dbReference>
<evidence type="ECO:0000256" key="1">
    <source>
        <dbReference type="ARBA" id="ARBA00004173"/>
    </source>
</evidence>
<comment type="subcellular location">
    <subcellularLocation>
        <location evidence="1">Mitochondrion</location>
    </subcellularLocation>
</comment>
<dbReference type="GO" id="GO:0005762">
    <property type="term" value="C:mitochondrial large ribosomal subunit"/>
    <property type="evidence" value="ECO:0007669"/>
    <property type="project" value="InterPro"/>
</dbReference>
<proteinExistence type="inferred from homology"/>
<dbReference type="GO" id="GO:0003735">
    <property type="term" value="F:structural constituent of ribosome"/>
    <property type="evidence" value="ECO:0007669"/>
    <property type="project" value="InterPro"/>
</dbReference>
<evidence type="ECO:0000256" key="6">
    <source>
        <dbReference type="ARBA" id="ARBA00023274"/>
    </source>
</evidence>
<dbReference type="Pfam" id="PF18699">
    <property type="entry name" value="MRPL52"/>
    <property type="match status" value="1"/>
</dbReference>
<name>A0A6J1R1G1_9HYME</name>
<comment type="similarity">
    <text evidence="2">Belongs to the mitochondrion-specific ribosomal protein mL52 family.</text>
</comment>
<dbReference type="GeneID" id="112465223"/>
<dbReference type="InterPro" id="IPR034596">
    <property type="entry name" value="Ribosomal_mL52"/>
</dbReference>
<dbReference type="OrthoDB" id="10249237at2759"/>
<evidence type="ECO:0000256" key="7">
    <source>
        <dbReference type="ARBA" id="ARBA00035181"/>
    </source>
</evidence>
<dbReference type="CTD" id="122704"/>
<evidence type="ECO:0000313" key="10">
    <source>
        <dbReference type="RefSeq" id="XP_024888457.1"/>
    </source>
</evidence>
<evidence type="ECO:0000256" key="4">
    <source>
        <dbReference type="ARBA" id="ARBA00022980"/>
    </source>
</evidence>
<dbReference type="RefSeq" id="XP_024888457.1">
    <property type="nucleotide sequence ID" value="XM_025032689.1"/>
</dbReference>
<organism evidence="9 10">
    <name type="scientific">Temnothorax curvispinosus</name>
    <dbReference type="NCBI Taxonomy" id="300111"/>
    <lineage>
        <taxon>Eukaryota</taxon>
        <taxon>Metazoa</taxon>
        <taxon>Ecdysozoa</taxon>
        <taxon>Arthropoda</taxon>
        <taxon>Hexapoda</taxon>
        <taxon>Insecta</taxon>
        <taxon>Pterygota</taxon>
        <taxon>Neoptera</taxon>
        <taxon>Endopterygota</taxon>
        <taxon>Hymenoptera</taxon>
        <taxon>Apocrita</taxon>
        <taxon>Aculeata</taxon>
        <taxon>Formicoidea</taxon>
        <taxon>Formicidae</taxon>
        <taxon>Myrmicinae</taxon>
        <taxon>Temnothorax</taxon>
    </lineage>
</organism>
<evidence type="ECO:0000256" key="5">
    <source>
        <dbReference type="ARBA" id="ARBA00023128"/>
    </source>
</evidence>
<protein>
    <recommendedName>
        <fullName evidence="7">Large ribosomal subunit protein mL52</fullName>
    </recommendedName>
    <alternativeName>
        <fullName evidence="8">39S ribosomal protein L52, mitochondrial</fullName>
    </alternativeName>
</protein>